<protein>
    <recommendedName>
        <fullName evidence="1">Late blight resistance protein R1A-like N-terminal domain-containing protein</fullName>
    </recommendedName>
</protein>
<sequence length="185" mass="21610">MQSLSLGLEEDVFSYIHVNDFVHNFHNNTCSLKQEINQFYFTLSDCLKQSGSTTERDELIVLMDSLLENLVDLLTRLIFNKYLEEQIQDLEDNLKFLKNFFGFANFRGVEERQLEDVLTHTEAVAINAAGLFCLCWFDKKDKEVRNELKLKIPELLDKIKPIDPQVCKIYIQVLTASSYLDHHKN</sequence>
<dbReference type="EMBL" id="JBJUIK010000009">
    <property type="protein sequence ID" value="KAL3518695.1"/>
    <property type="molecule type" value="Genomic_DNA"/>
</dbReference>
<proteinExistence type="predicted"/>
<dbReference type="InterPro" id="IPR021929">
    <property type="entry name" value="R1A-like_N"/>
</dbReference>
<dbReference type="Proteomes" id="UP001630127">
    <property type="component" value="Unassembled WGS sequence"/>
</dbReference>
<dbReference type="AlphaFoldDB" id="A0ABD2ZK49"/>
<name>A0ABD2ZK49_9GENT</name>
<evidence type="ECO:0000259" key="1">
    <source>
        <dbReference type="Pfam" id="PF12061"/>
    </source>
</evidence>
<accession>A0ABD2ZK49</accession>
<comment type="caution">
    <text evidence="2">The sequence shown here is derived from an EMBL/GenBank/DDBJ whole genome shotgun (WGS) entry which is preliminary data.</text>
</comment>
<evidence type="ECO:0000313" key="2">
    <source>
        <dbReference type="EMBL" id="KAL3518695.1"/>
    </source>
</evidence>
<organism evidence="2 3">
    <name type="scientific">Cinchona calisaya</name>
    <dbReference type="NCBI Taxonomy" id="153742"/>
    <lineage>
        <taxon>Eukaryota</taxon>
        <taxon>Viridiplantae</taxon>
        <taxon>Streptophyta</taxon>
        <taxon>Embryophyta</taxon>
        <taxon>Tracheophyta</taxon>
        <taxon>Spermatophyta</taxon>
        <taxon>Magnoliopsida</taxon>
        <taxon>eudicotyledons</taxon>
        <taxon>Gunneridae</taxon>
        <taxon>Pentapetalae</taxon>
        <taxon>asterids</taxon>
        <taxon>lamiids</taxon>
        <taxon>Gentianales</taxon>
        <taxon>Rubiaceae</taxon>
        <taxon>Cinchonoideae</taxon>
        <taxon>Cinchoneae</taxon>
        <taxon>Cinchona</taxon>
    </lineage>
</organism>
<reference evidence="2 3" key="1">
    <citation type="submission" date="2024-11" db="EMBL/GenBank/DDBJ databases">
        <title>A near-complete genome assembly of Cinchona calisaya.</title>
        <authorList>
            <person name="Lian D.C."/>
            <person name="Zhao X.W."/>
            <person name="Wei L."/>
        </authorList>
    </citation>
    <scope>NUCLEOTIDE SEQUENCE [LARGE SCALE GENOMIC DNA]</scope>
    <source>
        <tissue evidence="2">Nenye</tissue>
    </source>
</reference>
<dbReference type="Pfam" id="PF12061">
    <property type="entry name" value="NB-LRR"/>
    <property type="match status" value="1"/>
</dbReference>
<gene>
    <name evidence="2" type="ORF">ACH5RR_021284</name>
</gene>
<feature type="domain" description="Late blight resistance protein R1A-like N-terminal" evidence="1">
    <location>
        <begin position="27"/>
        <end position="176"/>
    </location>
</feature>
<evidence type="ECO:0000313" key="3">
    <source>
        <dbReference type="Proteomes" id="UP001630127"/>
    </source>
</evidence>
<keyword evidence="3" id="KW-1185">Reference proteome</keyword>